<proteinExistence type="predicted"/>
<evidence type="ECO:0000313" key="2">
    <source>
        <dbReference type="Proteomes" id="UP000316095"/>
    </source>
</evidence>
<gene>
    <name evidence="1" type="ORF">Pan54_51050</name>
</gene>
<dbReference type="OrthoDB" id="271057at2"/>
<keyword evidence="2" id="KW-1185">Reference proteome</keyword>
<dbReference type="AlphaFoldDB" id="A0A5C5XPL8"/>
<reference evidence="1 2" key="1">
    <citation type="submission" date="2019-02" db="EMBL/GenBank/DDBJ databases">
        <title>Deep-cultivation of Planctomycetes and their phenomic and genomic characterization uncovers novel biology.</title>
        <authorList>
            <person name="Wiegand S."/>
            <person name="Jogler M."/>
            <person name="Boedeker C."/>
            <person name="Pinto D."/>
            <person name="Vollmers J."/>
            <person name="Rivas-Marin E."/>
            <person name="Kohn T."/>
            <person name="Peeters S.H."/>
            <person name="Heuer A."/>
            <person name="Rast P."/>
            <person name="Oberbeckmann S."/>
            <person name="Bunk B."/>
            <person name="Jeske O."/>
            <person name="Meyerdierks A."/>
            <person name="Storesund J.E."/>
            <person name="Kallscheuer N."/>
            <person name="Luecker S."/>
            <person name="Lage O.M."/>
            <person name="Pohl T."/>
            <person name="Merkel B.J."/>
            <person name="Hornburger P."/>
            <person name="Mueller R.-W."/>
            <person name="Bruemmer F."/>
            <person name="Labrenz M."/>
            <person name="Spormann A.M."/>
            <person name="Op Den Camp H."/>
            <person name="Overmann J."/>
            <person name="Amann R."/>
            <person name="Jetten M.S.M."/>
            <person name="Mascher T."/>
            <person name="Medema M.H."/>
            <person name="Devos D.P."/>
            <person name="Kaster A.-K."/>
            <person name="Ovreas L."/>
            <person name="Rohde M."/>
            <person name="Galperin M.Y."/>
            <person name="Jogler C."/>
        </authorList>
    </citation>
    <scope>NUCLEOTIDE SEQUENCE [LARGE SCALE GENOMIC DNA]</scope>
    <source>
        <strain evidence="1 2">Pan54</strain>
    </source>
</reference>
<evidence type="ECO:0000313" key="1">
    <source>
        <dbReference type="EMBL" id="TWT64343.1"/>
    </source>
</evidence>
<dbReference type="Proteomes" id="UP000316095">
    <property type="component" value="Unassembled WGS sequence"/>
</dbReference>
<dbReference type="RefSeq" id="WP_146506062.1">
    <property type="nucleotide sequence ID" value="NZ_SJPG01000001.1"/>
</dbReference>
<organism evidence="1 2">
    <name type="scientific">Rubinisphaera italica</name>
    <dbReference type="NCBI Taxonomy" id="2527969"/>
    <lineage>
        <taxon>Bacteria</taxon>
        <taxon>Pseudomonadati</taxon>
        <taxon>Planctomycetota</taxon>
        <taxon>Planctomycetia</taxon>
        <taxon>Planctomycetales</taxon>
        <taxon>Planctomycetaceae</taxon>
        <taxon>Rubinisphaera</taxon>
    </lineage>
</organism>
<name>A0A5C5XPL8_9PLAN</name>
<accession>A0A5C5XPL8</accession>
<dbReference type="EMBL" id="SJPG01000001">
    <property type="protein sequence ID" value="TWT64343.1"/>
    <property type="molecule type" value="Genomic_DNA"/>
</dbReference>
<sequence>MASNNKRNANSLDERFPAIAAWIQHGWIEIGDQEWTRSSAVAQDCGGMVYEETGSNKTLTECLESLERGLRKHMKERWGDEFE</sequence>
<protein>
    <submittedName>
        <fullName evidence="1">Uncharacterized protein</fullName>
    </submittedName>
</protein>
<comment type="caution">
    <text evidence="1">The sequence shown here is derived from an EMBL/GenBank/DDBJ whole genome shotgun (WGS) entry which is preliminary data.</text>
</comment>